<evidence type="ECO:0000313" key="3">
    <source>
        <dbReference type="Proteomes" id="UP000247702"/>
    </source>
</evidence>
<protein>
    <submittedName>
        <fullName evidence="1">Uncharacterized protein</fullName>
    </submittedName>
</protein>
<dbReference type="Proteomes" id="UP000615446">
    <property type="component" value="Unassembled WGS sequence"/>
</dbReference>
<reference evidence="1 3" key="1">
    <citation type="submission" date="2017-11" db="EMBL/GenBank/DDBJ databases">
        <title>The genome of Rhizophagus clarus HR1 reveals common genetic basis of auxotrophy among arbuscular mycorrhizal fungi.</title>
        <authorList>
            <person name="Kobayashi Y."/>
        </authorList>
    </citation>
    <scope>NUCLEOTIDE SEQUENCE [LARGE SCALE GENOMIC DNA]</scope>
    <source>
        <strain evidence="1 3">HR1</strain>
    </source>
</reference>
<dbReference type="AlphaFoldDB" id="A0A2Z6R2S4"/>
<reference evidence="2" key="2">
    <citation type="submission" date="2019-10" db="EMBL/GenBank/DDBJ databases">
        <title>Conservation and host-specific expression of non-tandemly repeated heterogenous ribosome RNA gene in arbuscular mycorrhizal fungi.</title>
        <authorList>
            <person name="Maeda T."/>
            <person name="Kobayashi Y."/>
            <person name="Nakagawa T."/>
            <person name="Ezawa T."/>
            <person name="Yamaguchi K."/>
            <person name="Bino T."/>
            <person name="Nishimoto Y."/>
            <person name="Shigenobu S."/>
            <person name="Kawaguchi M."/>
        </authorList>
    </citation>
    <scope>NUCLEOTIDE SEQUENCE</scope>
    <source>
        <strain evidence="2">HR1</strain>
    </source>
</reference>
<evidence type="ECO:0000313" key="2">
    <source>
        <dbReference type="EMBL" id="GES83187.1"/>
    </source>
</evidence>
<organism evidence="1 3">
    <name type="scientific">Rhizophagus clarus</name>
    <dbReference type="NCBI Taxonomy" id="94130"/>
    <lineage>
        <taxon>Eukaryota</taxon>
        <taxon>Fungi</taxon>
        <taxon>Fungi incertae sedis</taxon>
        <taxon>Mucoromycota</taxon>
        <taxon>Glomeromycotina</taxon>
        <taxon>Glomeromycetes</taxon>
        <taxon>Glomerales</taxon>
        <taxon>Glomeraceae</taxon>
        <taxon>Rhizophagus</taxon>
    </lineage>
</organism>
<proteinExistence type="predicted"/>
<dbReference type="EMBL" id="BEXD01000397">
    <property type="protein sequence ID" value="GBB87086.1"/>
    <property type="molecule type" value="Genomic_DNA"/>
</dbReference>
<sequence length="136" mass="15993">MSKIFKYSNKYLDKVEFDEDKRRELIAKIERSNYSFNLLANTINSAGKSLSIDIDIINKLNLAYNELGKIQENLQHKYSVNKFQEPDLQMNYSKYFSIISLKIIEKCEDKPDKLNIEKIINHAESSFSYNQENVLN</sequence>
<comment type="caution">
    <text evidence="1">The sequence shown here is derived from an EMBL/GenBank/DDBJ whole genome shotgun (WGS) entry which is preliminary data.</text>
</comment>
<evidence type="ECO:0000313" key="1">
    <source>
        <dbReference type="EMBL" id="GBB87086.1"/>
    </source>
</evidence>
<dbReference type="EMBL" id="BLAL01000068">
    <property type="protein sequence ID" value="GES83187.1"/>
    <property type="molecule type" value="Genomic_DNA"/>
</dbReference>
<accession>A0A2Z6R2S4</accession>
<name>A0A2Z6R2S4_9GLOM</name>
<dbReference type="Proteomes" id="UP000247702">
    <property type="component" value="Unassembled WGS sequence"/>
</dbReference>
<keyword evidence="3" id="KW-1185">Reference proteome</keyword>
<gene>
    <name evidence="2" type="ORF">RCL2_001034900</name>
    <name evidence="1" type="ORF">RclHR1_13550004</name>
</gene>